<comment type="caution">
    <text evidence="7">The sequence shown here is derived from an EMBL/GenBank/DDBJ whole genome shotgun (WGS) entry which is preliminary data.</text>
</comment>
<accession>A0ABQ6H7K7</accession>
<name>A0ABQ6H7K7_9GAMM</name>
<comment type="subcellular location">
    <subcellularLocation>
        <location evidence="1">Cell outer membrane</location>
    </subcellularLocation>
</comment>
<feature type="signal peptide" evidence="6">
    <location>
        <begin position="1"/>
        <end position="24"/>
    </location>
</feature>
<protein>
    <submittedName>
        <fullName evidence="7">Structural protein MipA</fullName>
    </submittedName>
</protein>
<dbReference type="Pfam" id="PF06629">
    <property type="entry name" value="MipA"/>
    <property type="match status" value="1"/>
</dbReference>
<keyword evidence="5" id="KW-0998">Cell outer membrane</keyword>
<evidence type="ECO:0000256" key="5">
    <source>
        <dbReference type="ARBA" id="ARBA00023237"/>
    </source>
</evidence>
<keyword evidence="3 6" id="KW-0732">Signal</keyword>
<evidence type="ECO:0000313" key="8">
    <source>
        <dbReference type="Proteomes" id="UP001157133"/>
    </source>
</evidence>
<reference evidence="7 8" key="1">
    <citation type="submission" date="2023-03" db="EMBL/GenBank/DDBJ databases">
        <title>Draft genome sequence of Thalassotalea eurytherma JCM 18482T.</title>
        <authorList>
            <person name="Sawabe T."/>
        </authorList>
    </citation>
    <scope>NUCLEOTIDE SEQUENCE [LARGE SCALE GENOMIC DNA]</scope>
    <source>
        <strain evidence="7 8">JCM 18482</strain>
    </source>
</reference>
<gene>
    <name evidence="7" type="ORF">theurythT_22020</name>
</gene>
<evidence type="ECO:0000256" key="2">
    <source>
        <dbReference type="ARBA" id="ARBA00005722"/>
    </source>
</evidence>
<dbReference type="PANTHER" id="PTHR38776:SF1">
    <property type="entry name" value="MLTA-INTERACTING PROTEIN-RELATED"/>
    <property type="match status" value="1"/>
</dbReference>
<evidence type="ECO:0000256" key="4">
    <source>
        <dbReference type="ARBA" id="ARBA00023136"/>
    </source>
</evidence>
<dbReference type="EMBL" id="BSSU01000010">
    <property type="protein sequence ID" value="GLX82750.1"/>
    <property type="molecule type" value="Genomic_DNA"/>
</dbReference>
<dbReference type="RefSeq" id="WP_284208123.1">
    <property type="nucleotide sequence ID" value="NZ_BSSU01000010.1"/>
</dbReference>
<organism evidence="7 8">
    <name type="scientific">Thalassotalea eurytherma</name>
    <dbReference type="NCBI Taxonomy" id="1144278"/>
    <lineage>
        <taxon>Bacteria</taxon>
        <taxon>Pseudomonadati</taxon>
        <taxon>Pseudomonadota</taxon>
        <taxon>Gammaproteobacteria</taxon>
        <taxon>Alteromonadales</taxon>
        <taxon>Colwelliaceae</taxon>
        <taxon>Thalassotalea</taxon>
    </lineage>
</organism>
<keyword evidence="8" id="KW-1185">Reference proteome</keyword>
<keyword evidence="4" id="KW-0472">Membrane</keyword>
<feature type="chain" id="PRO_5047046531" evidence="6">
    <location>
        <begin position="25"/>
        <end position="271"/>
    </location>
</feature>
<comment type="similarity">
    <text evidence="2">Belongs to the MipA/OmpV family.</text>
</comment>
<proteinExistence type="inferred from homology"/>
<evidence type="ECO:0000256" key="3">
    <source>
        <dbReference type="ARBA" id="ARBA00022729"/>
    </source>
</evidence>
<dbReference type="InterPro" id="IPR010583">
    <property type="entry name" value="MipA"/>
</dbReference>
<evidence type="ECO:0000256" key="6">
    <source>
        <dbReference type="SAM" id="SignalP"/>
    </source>
</evidence>
<sequence length="271" mass="30536">MRIFNTLFSLSALTLSAVSFTAHAGNMEDNAEQEKPIDERGDNRARLEPKGFLYGFGLGLSGEIYEGYDRRVIPLPILGYRGDNFEVLGPFASYDAYSANDVDFMLKLAPRFQGFDDGDSDIFIGMDERDFSMDAGFGIGYERNNWKTDISAMFDIFAKSKGHEISAKVGKVMRYGPVFFEPNAQVSYVDEKHVDYYYGVRSHEVTDNRAAYQGSSAVNYSVGFSVSTPILFDGFTMLALDYTWYDDSITDSPLVDQDTNFNLRLLYSAFF</sequence>
<dbReference type="PANTHER" id="PTHR38776">
    <property type="entry name" value="MLTA-INTERACTING PROTEIN-RELATED"/>
    <property type="match status" value="1"/>
</dbReference>
<evidence type="ECO:0000313" key="7">
    <source>
        <dbReference type="EMBL" id="GLX82750.1"/>
    </source>
</evidence>
<dbReference type="Proteomes" id="UP001157133">
    <property type="component" value="Unassembled WGS sequence"/>
</dbReference>
<evidence type="ECO:0000256" key="1">
    <source>
        <dbReference type="ARBA" id="ARBA00004442"/>
    </source>
</evidence>